<dbReference type="InterPro" id="IPR003658">
    <property type="entry name" value="Anti-sigma_ant"/>
</dbReference>
<organism evidence="4 5">
    <name type="scientific">Candidatus Ruthenibacterium merdavium</name>
    <dbReference type="NCBI Taxonomy" id="2838752"/>
    <lineage>
        <taxon>Bacteria</taxon>
        <taxon>Bacillati</taxon>
        <taxon>Bacillota</taxon>
        <taxon>Clostridia</taxon>
        <taxon>Eubacteriales</taxon>
        <taxon>Oscillospiraceae</taxon>
        <taxon>Ruthenibacterium</taxon>
    </lineage>
</organism>
<reference evidence="4" key="2">
    <citation type="submission" date="2021-04" db="EMBL/GenBank/DDBJ databases">
        <authorList>
            <person name="Gilroy R."/>
        </authorList>
    </citation>
    <scope>NUCLEOTIDE SEQUENCE</scope>
    <source>
        <strain evidence="4">5933</strain>
    </source>
</reference>
<comment type="similarity">
    <text evidence="1 2">Belongs to the anti-sigma-factor antagonist family.</text>
</comment>
<dbReference type="SUPFAM" id="SSF52091">
    <property type="entry name" value="SpoIIaa-like"/>
    <property type="match status" value="1"/>
</dbReference>
<protein>
    <recommendedName>
        <fullName evidence="2">Anti-sigma factor antagonist</fullName>
    </recommendedName>
</protein>
<dbReference type="GO" id="GO:0043856">
    <property type="term" value="F:anti-sigma factor antagonist activity"/>
    <property type="evidence" value="ECO:0007669"/>
    <property type="project" value="InterPro"/>
</dbReference>
<dbReference type="Pfam" id="PF01740">
    <property type="entry name" value="STAS"/>
    <property type="match status" value="1"/>
</dbReference>
<dbReference type="Proteomes" id="UP000823918">
    <property type="component" value="Unassembled WGS sequence"/>
</dbReference>
<dbReference type="PANTHER" id="PTHR33495:SF2">
    <property type="entry name" value="ANTI-SIGMA FACTOR ANTAGONIST TM_1081-RELATED"/>
    <property type="match status" value="1"/>
</dbReference>
<dbReference type="InterPro" id="IPR002645">
    <property type="entry name" value="STAS_dom"/>
</dbReference>
<dbReference type="EMBL" id="DWWA01000010">
    <property type="protein sequence ID" value="HJC71523.1"/>
    <property type="molecule type" value="Genomic_DNA"/>
</dbReference>
<gene>
    <name evidence="4" type="ORF">H9698_01850</name>
</gene>
<dbReference type="InterPro" id="IPR036513">
    <property type="entry name" value="STAS_dom_sf"/>
</dbReference>
<accession>A0A9D2Q241</accession>
<evidence type="ECO:0000256" key="2">
    <source>
        <dbReference type="RuleBase" id="RU003749"/>
    </source>
</evidence>
<proteinExistence type="inferred from homology"/>
<sequence length="99" mass="10972">MTQVMMMQEGNQLTAFLSGEIDHHWAAVMREQIDETLKATTPQKLILDFSGVTFMDSSGVGLILGRYRLMNSWKGTVVVQKAPASIKRMLAIAGIESKD</sequence>
<feature type="domain" description="STAS" evidence="3">
    <location>
        <begin position="17"/>
        <end position="99"/>
    </location>
</feature>
<dbReference type="CDD" id="cd07043">
    <property type="entry name" value="STAS_anti-anti-sigma_factors"/>
    <property type="match status" value="1"/>
</dbReference>
<reference evidence="4" key="1">
    <citation type="journal article" date="2021" name="PeerJ">
        <title>Extensive microbial diversity within the chicken gut microbiome revealed by metagenomics and culture.</title>
        <authorList>
            <person name="Gilroy R."/>
            <person name="Ravi A."/>
            <person name="Getino M."/>
            <person name="Pursley I."/>
            <person name="Horton D.L."/>
            <person name="Alikhan N.F."/>
            <person name="Baker D."/>
            <person name="Gharbi K."/>
            <person name="Hall N."/>
            <person name="Watson M."/>
            <person name="Adriaenssens E.M."/>
            <person name="Foster-Nyarko E."/>
            <person name="Jarju S."/>
            <person name="Secka A."/>
            <person name="Antonio M."/>
            <person name="Oren A."/>
            <person name="Chaudhuri R.R."/>
            <person name="La Ragione R."/>
            <person name="Hildebrand F."/>
            <person name="Pallen M.J."/>
        </authorList>
    </citation>
    <scope>NUCLEOTIDE SEQUENCE</scope>
    <source>
        <strain evidence="4">5933</strain>
    </source>
</reference>
<name>A0A9D2Q241_9FIRM</name>
<evidence type="ECO:0000259" key="3">
    <source>
        <dbReference type="PROSITE" id="PS50801"/>
    </source>
</evidence>
<dbReference type="Gene3D" id="3.30.750.24">
    <property type="entry name" value="STAS domain"/>
    <property type="match status" value="1"/>
</dbReference>
<dbReference type="AlphaFoldDB" id="A0A9D2Q241"/>
<evidence type="ECO:0000313" key="5">
    <source>
        <dbReference type="Proteomes" id="UP000823918"/>
    </source>
</evidence>
<dbReference type="PROSITE" id="PS50801">
    <property type="entry name" value="STAS"/>
    <property type="match status" value="1"/>
</dbReference>
<comment type="caution">
    <text evidence="4">The sequence shown here is derived from an EMBL/GenBank/DDBJ whole genome shotgun (WGS) entry which is preliminary data.</text>
</comment>
<evidence type="ECO:0000313" key="4">
    <source>
        <dbReference type="EMBL" id="HJC71523.1"/>
    </source>
</evidence>
<dbReference type="PANTHER" id="PTHR33495">
    <property type="entry name" value="ANTI-SIGMA FACTOR ANTAGONIST TM_1081-RELATED-RELATED"/>
    <property type="match status" value="1"/>
</dbReference>
<dbReference type="NCBIfam" id="TIGR00377">
    <property type="entry name" value="ant_ant_sig"/>
    <property type="match status" value="1"/>
</dbReference>
<evidence type="ECO:0000256" key="1">
    <source>
        <dbReference type="ARBA" id="ARBA00009013"/>
    </source>
</evidence>